<dbReference type="AlphaFoldDB" id="A0AAW2ZDU6"/>
<dbReference type="EMBL" id="JAOPGA020001348">
    <property type="protein sequence ID" value="KAL0487543.1"/>
    <property type="molecule type" value="Genomic_DNA"/>
</dbReference>
<comment type="pathway">
    <text evidence="1">Protein modification; protein ubiquitination.</text>
</comment>
<keyword evidence="6" id="KW-0833">Ubl conjugation pathway</keyword>
<evidence type="ECO:0000256" key="2">
    <source>
        <dbReference type="ARBA" id="ARBA00022679"/>
    </source>
</evidence>
<keyword evidence="2" id="KW-0808">Transferase</keyword>
<keyword evidence="3" id="KW-0479">Metal-binding</keyword>
<dbReference type="GO" id="GO:0097039">
    <property type="term" value="P:protein linear polyubiquitination"/>
    <property type="evidence" value="ECO:0007669"/>
    <property type="project" value="TreeGrafter"/>
</dbReference>
<dbReference type="Gene3D" id="1.20.120.1750">
    <property type="match status" value="1"/>
</dbReference>
<feature type="domain" description="RING-type" evidence="10">
    <location>
        <begin position="60"/>
        <end position="272"/>
    </location>
</feature>
<dbReference type="GO" id="GO:0000151">
    <property type="term" value="C:ubiquitin ligase complex"/>
    <property type="evidence" value="ECO:0007669"/>
    <property type="project" value="TreeGrafter"/>
</dbReference>
<dbReference type="GO" id="GO:0008270">
    <property type="term" value="F:zinc ion binding"/>
    <property type="evidence" value="ECO:0007669"/>
    <property type="project" value="UniProtKB-KW"/>
</dbReference>
<name>A0AAW2ZDU6_9EUKA</name>
<evidence type="ECO:0000256" key="1">
    <source>
        <dbReference type="ARBA" id="ARBA00004906"/>
    </source>
</evidence>
<evidence type="ECO:0000256" key="4">
    <source>
        <dbReference type="ARBA" id="ARBA00022737"/>
    </source>
</evidence>
<protein>
    <submittedName>
        <fullName evidence="11">DEAH protein</fullName>
    </submittedName>
</protein>
<dbReference type="InterPro" id="IPR001841">
    <property type="entry name" value="Znf_RING"/>
</dbReference>
<evidence type="ECO:0000259" key="10">
    <source>
        <dbReference type="PROSITE" id="PS51873"/>
    </source>
</evidence>
<evidence type="ECO:0000256" key="3">
    <source>
        <dbReference type="ARBA" id="ARBA00022723"/>
    </source>
</evidence>
<proteinExistence type="predicted"/>
<dbReference type="Pfam" id="PF01485">
    <property type="entry name" value="IBR"/>
    <property type="match status" value="2"/>
</dbReference>
<evidence type="ECO:0000256" key="6">
    <source>
        <dbReference type="ARBA" id="ARBA00022786"/>
    </source>
</evidence>
<dbReference type="SMART" id="SM00647">
    <property type="entry name" value="IBR"/>
    <property type="match status" value="2"/>
</dbReference>
<dbReference type="InterPro" id="IPR044066">
    <property type="entry name" value="TRIAD_supradom"/>
</dbReference>
<evidence type="ECO:0000256" key="5">
    <source>
        <dbReference type="ARBA" id="ARBA00022771"/>
    </source>
</evidence>
<dbReference type="Gene3D" id="3.30.40.10">
    <property type="entry name" value="Zinc/RING finger domain, C3HC4 (zinc finger)"/>
    <property type="match status" value="1"/>
</dbReference>
<dbReference type="PANTHER" id="PTHR22770">
    <property type="entry name" value="UBIQUITIN CONJUGATING ENZYME 7 INTERACTING PROTEIN-RELATED"/>
    <property type="match status" value="1"/>
</dbReference>
<keyword evidence="4" id="KW-0677">Repeat</keyword>
<evidence type="ECO:0000256" key="7">
    <source>
        <dbReference type="ARBA" id="ARBA00022833"/>
    </source>
</evidence>
<dbReference type="PROSITE" id="PS51873">
    <property type="entry name" value="TRIAD"/>
    <property type="match status" value="1"/>
</dbReference>
<keyword evidence="5 8" id="KW-0863">Zinc-finger</keyword>
<dbReference type="GO" id="GO:0043161">
    <property type="term" value="P:proteasome-mediated ubiquitin-dependent protein catabolic process"/>
    <property type="evidence" value="ECO:0007669"/>
    <property type="project" value="TreeGrafter"/>
</dbReference>
<keyword evidence="12" id="KW-1185">Reference proteome</keyword>
<dbReference type="Proteomes" id="UP001431209">
    <property type="component" value="Unassembled WGS sequence"/>
</dbReference>
<dbReference type="InterPro" id="IPR002867">
    <property type="entry name" value="IBR_dom"/>
</dbReference>
<evidence type="ECO:0000256" key="8">
    <source>
        <dbReference type="PROSITE-ProRule" id="PRU00175"/>
    </source>
</evidence>
<sequence length="419" mass="48239">MNNVVYVDDDDDYIEVTDNAASVNGQNIIVVEENHMDDQDVVETDLDISVQQIEADRHGFTVECHICMDDVTNATCLYNCMHKKACNPCLQNHIKDKISQRALPVLCPVPGCSQQIHVRDLQALLNTQELEQYNQVILQTIMDDQPNRFSRCHGPDCTFVFFIEEGDHSDTFYCPLCRKDYCTKCKQEHTGTCESYEKWKQENGMADELFNNYKSNAKVQSCPKCQRAIEKTQGCNSMTCKCGQVFCYVCGGVFPCVCSTNRINQMESLRREMMQTTGNARMNQYAQLSALETAQSQMTAHMSPRELEILRQQTANLRQGANQFEQQMLADFGGRQQQQPQVHNGLIPNHFPPHQPQQHHNGVRQPRLVPFRRHELIPEPARALPPDYEIRQRQLSEQLREINRMGVQFFGNNKNNRNR</sequence>
<comment type="caution">
    <text evidence="11">The sequence shown here is derived from an EMBL/GenBank/DDBJ whole genome shotgun (WGS) entry which is preliminary data.</text>
</comment>
<accession>A0AAW2ZDU6</accession>
<dbReference type="PANTHER" id="PTHR22770:SF13">
    <property type="entry name" value="RING-TYPE DOMAIN-CONTAINING PROTEIN"/>
    <property type="match status" value="1"/>
</dbReference>
<dbReference type="CDD" id="cd20335">
    <property type="entry name" value="BRcat_RBR"/>
    <property type="match status" value="1"/>
</dbReference>
<dbReference type="CDD" id="cd22584">
    <property type="entry name" value="Rcat_RBR_unk"/>
    <property type="match status" value="1"/>
</dbReference>
<reference evidence="11 12" key="1">
    <citation type="submission" date="2024-03" db="EMBL/GenBank/DDBJ databases">
        <title>The Acrasis kona genome and developmental transcriptomes reveal deep origins of eukaryotic multicellular pathways.</title>
        <authorList>
            <person name="Sheikh S."/>
            <person name="Fu C.-J."/>
            <person name="Brown M.W."/>
            <person name="Baldauf S.L."/>
        </authorList>
    </citation>
    <scope>NUCLEOTIDE SEQUENCE [LARGE SCALE GENOMIC DNA]</scope>
    <source>
        <strain evidence="11 12">ATCC MYA-3509</strain>
    </source>
</reference>
<dbReference type="SUPFAM" id="SSF57850">
    <property type="entry name" value="RING/U-box"/>
    <property type="match status" value="3"/>
</dbReference>
<gene>
    <name evidence="11" type="ORF">AKO1_000352</name>
</gene>
<keyword evidence="7" id="KW-0862">Zinc</keyword>
<dbReference type="InterPro" id="IPR013083">
    <property type="entry name" value="Znf_RING/FYVE/PHD"/>
</dbReference>
<feature type="domain" description="RING-type" evidence="9">
    <location>
        <begin position="64"/>
        <end position="109"/>
    </location>
</feature>
<dbReference type="GO" id="GO:0043130">
    <property type="term" value="F:ubiquitin binding"/>
    <property type="evidence" value="ECO:0007669"/>
    <property type="project" value="TreeGrafter"/>
</dbReference>
<dbReference type="InterPro" id="IPR051628">
    <property type="entry name" value="LUBAC_E3_Ligases"/>
</dbReference>
<organism evidence="11 12">
    <name type="scientific">Acrasis kona</name>
    <dbReference type="NCBI Taxonomy" id="1008807"/>
    <lineage>
        <taxon>Eukaryota</taxon>
        <taxon>Discoba</taxon>
        <taxon>Heterolobosea</taxon>
        <taxon>Tetramitia</taxon>
        <taxon>Eutetramitia</taxon>
        <taxon>Acrasidae</taxon>
        <taxon>Acrasis</taxon>
    </lineage>
</organism>
<evidence type="ECO:0000313" key="11">
    <source>
        <dbReference type="EMBL" id="KAL0487543.1"/>
    </source>
</evidence>
<evidence type="ECO:0000313" key="12">
    <source>
        <dbReference type="Proteomes" id="UP001431209"/>
    </source>
</evidence>
<dbReference type="PROSITE" id="PS50089">
    <property type="entry name" value="ZF_RING_2"/>
    <property type="match status" value="1"/>
</dbReference>
<dbReference type="GO" id="GO:0004842">
    <property type="term" value="F:ubiquitin-protein transferase activity"/>
    <property type="evidence" value="ECO:0007669"/>
    <property type="project" value="TreeGrafter"/>
</dbReference>
<evidence type="ECO:0000259" key="9">
    <source>
        <dbReference type="PROSITE" id="PS50089"/>
    </source>
</evidence>